<protein>
    <recommendedName>
        <fullName evidence="2">Retrotransposon gag domain-containing protein</fullName>
    </recommendedName>
</protein>
<evidence type="ECO:0000313" key="3">
    <source>
        <dbReference type="EMBL" id="KAL0290499.1"/>
    </source>
</evidence>
<proteinExistence type="predicted"/>
<dbReference type="PANTHER" id="PTHR33223">
    <property type="entry name" value="CCHC-TYPE DOMAIN-CONTAINING PROTEIN"/>
    <property type="match status" value="1"/>
</dbReference>
<sequence length="134" mass="15160">MSCFFTTPTNSVQQWLDQLPTRSVKSFTELSSLFQHQFASSKKYCKVAISLFRVKQEENETLKACVSRFNTAIFEVPTAHKEVLVNAFTQGLRGASFFESLAKKPTTNFRNIHASSGRKVHEPEGRLAGEKEQL</sequence>
<dbReference type="Pfam" id="PF03732">
    <property type="entry name" value="Retrotrans_gag"/>
    <property type="match status" value="1"/>
</dbReference>
<dbReference type="EMBL" id="JACGWK010001349">
    <property type="protein sequence ID" value="KAL0290499.1"/>
    <property type="molecule type" value="Genomic_DNA"/>
</dbReference>
<evidence type="ECO:0000259" key="2">
    <source>
        <dbReference type="Pfam" id="PF03732"/>
    </source>
</evidence>
<reference evidence="3" key="2">
    <citation type="journal article" date="2024" name="Plant">
        <title>Genomic evolution and insights into agronomic trait innovations of Sesamum species.</title>
        <authorList>
            <person name="Miao H."/>
            <person name="Wang L."/>
            <person name="Qu L."/>
            <person name="Liu H."/>
            <person name="Sun Y."/>
            <person name="Le M."/>
            <person name="Wang Q."/>
            <person name="Wei S."/>
            <person name="Zheng Y."/>
            <person name="Lin W."/>
            <person name="Duan Y."/>
            <person name="Cao H."/>
            <person name="Xiong S."/>
            <person name="Wang X."/>
            <person name="Wei L."/>
            <person name="Li C."/>
            <person name="Ma Q."/>
            <person name="Ju M."/>
            <person name="Zhao R."/>
            <person name="Li G."/>
            <person name="Mu C."/>
            <person name="Tian Q."/>
            <person name="Mei H."/>
            <person name="Zhang T."/>
            <person name="Gao T."/>
            <person name="Zhang H."/>
        </authorList>
    </citation>
    <scope>NUCLEOTIDE SEQUENCE</scope>
    <source>
        <strain evidence="3">G01</strain>
    </source>
</reference>
<comment type="caution">
    <text evidence="3">The sequence shown here is derived from an EMBL/GenBank/DDBJ whole genome shotgun (WGS) entry which is preliminary data.</text>
</comment>
<organism evidence="3">
    <name type="scientific">Sesamum angustifolium</name>
    <dbReference type="NCBI Taxonomy" id="2727405"/>
    <lineage>
        <taxon>Eukaryota</taxon>
        <taxon>Viridiplantae</taxon>
        <taxon>Streptophyta</taxon>
        <taxon>Embryophyta</taxon>
        <taxon>Tracheophyta</taxon>
        <taxon>Spermatophyta</taxon>
        <taxon>Magnoliopsida</taxon>
        <taxon>eudicotyledons</taxon>
        <taxon>Gunneridae</taxon>
        <taxon>Pentapetalae</taxon>
        <taxon>asterids</taxon>
        <taxon>lamiids</taxon>
        <taxon>Lamiales</taxon>
        <taxon>Pedaliaceae</taxon>
        <taxon>Sesamum</taxon>
    </lineage>
</organism>
<name>A0AAW2J7N5_9LAMI</name>
<feature type="region of interest" description="Disordered" evidence="1">
    <location>
        <begin position="113"/>
        <end position="134"/>
    </location>
</feature>
<feature type="compositionally biased region" description="Basic and acidic residues" evidence="1">
    <location>
        <begin position="119"/>
        <end position="134"/>
    </location>
</feature>
<evidence type="ECO:0000256" key="1">
    <source>
        <dbReference type="SAM" id="MobiDB-lite"/>
    </source>
</evidence>
<dbReference type="PANTHER" id="PTHR33223:SF10">
    <property type="entry name" value="AMINOTRANSFERASE-LIKE PLANT MOBILE DOMAIN-CONTAINING PROTEIN"/>
    <property type="match status" value="1"/>
</dbReference>
<feature type="domain" description="Retrotransposon gag" evidence="2">
    <location>
        <begin position="11"/>
        <end position="93"/>
    </location>
</feature>
<dbReference type="AlphaFoldDB" id="A0AAW2J7N5"/>
<reference evidence="3" key="1">
    <citation type="submission" date="2020-06" db="EMBL/GenBank/DDBJ databases">
        <authorList>
            <person name="Li T."/>
            <person name="Hu X."/>
            <person name="Zhang T."/>
            <person name="Song X."/>
            <person name="Zhang H."/>
            <person name="Dai N."/>
            <person name="Sheng W."/>
            <person name="Hou X."/>
            <person name="Wei L."/>
        </authorList>
    </citation>
    <scope>NUCLEOTIDE SEQUENCE</scope>
    <source>
        <strain evidence="3">G01</strain>
        <tissue evidence="3">Leaf</tissue>
    </source>
</reference>
<accession>A0AAW2J7N5</accession>
<dbReference type="InterPro" id="IPR005162">
    <property type="entry name" value="Retrotrans_gag_dom"/>
</dbReference>
<gene>
    <name evidence="3" type="ORF">Sangu_2571700</name>
</gene>